<dbReference type="AlphaFoldDB" id="A0A4P9X0B3"/>
<keyword evidence="7" id="KW-1185">Reference proteome</keyword>
<reference evidence="7" key="1">
    <citation type="journal article" date="2018" name="Nat. Microbiol.">
        <title>Leveraging single-cell genomics to expand the fungal tree of life.</title>
        <authorList>
            <person name="Ahrendt S.R."/>
            <person name="Quandt C.A."/>
            <person name="Ciobanu D."/>
            <person name="Clum A."/>
            <person name="Salamov A."/>
            <person name="Andreopoulos B."/>
            <person name="Cheng J.F."/>
            <person name="Woyke T."/>
            <person name="Pelin A."/>
            <person name="Henrissat B."/>
            <person name="Reynolds N.K."/>
            <person name="Benny G.L."/>
            <person name="Smith M.E."/>
            <person name="James T.Y."/>
            <person name="Grigoriev I.V."/>
        </authorList>
    </citation>
    <scope>NUCLEOTIDE SEQUENCE [LARGE SCALE GENOMIC DNA]</scope>
    <source>
        <strain evidence="7">ATCC 52028</strain>
    </source>
</reference>
<feature type="transmembrane region" description="Helical" evidence="3">
    <location>
        <begin position="248"/>
        <end position="265"/>
    </location>
</feature>
<dbReference type="EMBL" id="ML014507">
    <property type="protein sequence ID" value="RKO98295.1"/>
    <property type="molecule type" value="Genomic_DNA"/>
</dbReference>
<evidence type="ECO:0000313" key="6">
    <source>
        <dbReference type="EMBL" id="RKO98295.1"/>
    </source>
</evidence>
<keyword evidence="3" id="KW-1133">Transmembrane helix</keyword>
<dbReference type="SUPFAM" id="SSF63501">
    <property type="entry name" value="Frizzled cysteine-rich domain"/>
    <property type="match status" value="1"/>
</dbReference>
<dbReference type="Gene3D" id="1.10.2000.10">
    <property type="entry name" value="Frizzled cysteine-rich domain"/>
    <property type="match status" value="1"/>
</dbReference>
<feature type="chain" id="PRO_5020446335" description="FZ domain-containing protein" evidence="4">
    <location>
        <begin position="22"/>
        <end position="572"/>
    </location>
</feature>
<feature type="signal peptide" evidence="4">
    <location>
        <begin position="1"/>
        <end position="21"/>
    </location>
</feature>
<feature type="transmembrane region" description="Helical" evidence="3">
    <location>
        <begin position="217"/>
        <end position="236"/>
    </location>
</feature>
<gene>
    <name evidence="6" type="ORF">CXG81DRAFT_21455</name>
</gene>
<feature type="transmembrane region" description="Helical" evidence="3">
    <location>
        <begin position="331"/>
        <end position="355"/>
    </location>
</feature>
<dbReference type="InterPro" id="IPR036790">
    <property type="entry name" value="Frizzled_dom_sf"/>
</dbReference>
<accession>A0A4P9X0B3</accession>
<evidence type="ECO:0000256" key="2">
    <source>
        <dbReference type="SAM" id="MobiDB-lite"/>
    </source>
</evidence>
<dbReference type="PROSITE" id="PS50038">
    <property type="entry name" value="FZ"/>
    <property type="match status" value="1"/>
</dbReference>
<evidence type="ECO:0000313" key="7">
    <source>
        <dbReference type="Proteomes" id="UP000274922"/>
    </source>
</evidence>
<feature type="domain" description="FZ" evidence="5">
    <location>
        <begin position="21"/>
        <end position="145"/>
    </location>
</feature>
<evidence type="ECO:0000256" key="4">
    <source>
        <dbReference type="SAM" id="SignalP"/>
    </source>
</evidence>
<keyword evidence="3" id="KW-0472">Membrane</keyword>
<sequence length="572" mass="63227">MIGPRWTSILGVLLAVGTSFAELPTCVPYAGMLCRSSVSYQVFEQGEAVALATEQALAPQIMQLSILMAAFPACVTAVQEYLCSSVWPSCTSMAFACQSTCDNVMKHCGAEAPGSPFVTMGLTVDQIAQLSQCTANMPTSNCIDSTPKIEAALQEQHQCPSPLHYRPTIYEELNDYADALASNKIQKPICVGDCCMECGASGLWPEGRAAYGKKFQILLHAISFPFWLVCLIYELTNLKSAKQSTQQFLITMICGHTMIALSGLIETPFFGETCSRTIYQSSAFFSPSIAAIGFFCTMGMVMCFVVDGFFMAHIAERIVFNRDMIERYHRWVIAFAVVVSAVMAIVFAALNLYQLSPSSIAPYTSTISIVTVISFAGFFIIGGALCISMVIVFLLKSAFDSRFLYHSASKATTRAAALLMVQWRTFLLIWFVFMIWVFSLLSYRKTDRFNSLFFDETMSPVFAEWFTCLFTHNDRGVCQTILGPEASSLTFILIPGLLSGVYHLFMPIVLLFRSSVFDSMRQSVLLRRFQRSSKRSSDTSFSQMAKMSQGSSHPTTSATRHMPTNANGHENA</sequence>
<evidence type="ECO:0000256" key="3">
    <source>
        <dbReference type="SAM" id="Phobius"/>
    </source>
</evidence>
<evidence type="ECO:0000259" key="5">
    <source>
        <dbReference type="PROSITE" id="PS50038"/>
    </source>
</evidence>
<feature type="compositionally biased region" description="Polar residues" evidence="2">
    <location>
        <begin position="543"/>
        <end position="572"/>
    </location>
</feature>
<evidence type="ECO:0000256" key="1">
    <source>
        <dbReference type="ARBA" id="ARBA00023157"/>
    </source>
</evidence>
<keyword evidence="3" id="KW-0812">Transmembrane</keyword>
<feature type="transmembrane region" description="Helical" evidence="3">
    <location>
        <begin position="489"/>
        <end position="512"/>
    </location>
</feature>
<feature type="region of interest" description="Disordered" evidence="2">
    <location>
        <begin position="536"/>
        <end position="572"/>
    </location>
</feature>
<feature type="transmembrane region" description="Helical" evidence="3">
    <location>
        <begin position="416"/>
        <end position="438"/>
    </location>
</feature>
<dbReference type="InterPro" id="IPR020067">
    <property type="entry name" value="Frizzled_dom"/>
</dbReference>
<keyword evidence="1" id="KW-1015">Disulfide bond</keyword>
<protein>
    <recommendedName>
        <fullName evidence="5">FZ domain-containing protein</fullName>
    </recommendedName>
</protein>
<proteinExistence type="predicted"/>
<dbReference type="Proteomes" id="UP000274922">
    <property type="component" value="Unassembled WGS sequence"/>
</dbReference>
<name>A0A4P9X0B3_9FUNG</name>
<feature type="transmembrane region" description="Helical" evidence="3">
    <location>
        <begin position="285"/>
        <end position="310"/>
    </location>
</feature>
<organism evidence="6 7">
    <name type="scientific">Caulochytrium protostelioides</name>
    <dbReference type="NCBI Taxonomy" id="1555241"/>
    <lineage>
        <taxon>Eukaryota</taxon>
        <taxon>Fungi</taxon>
        <taxon>Fungi incertae sedis</taxon>
        <taxon>Chytridiomycota</taxon>
        <taxon>Chytridiomycota incertae sedis</taxon>
        <taxon>Chytridiomycetes</taxon>
        <taxon>Caulochytriales</taxon>
        <taxon>Caulochytriaceae</taxon>
        <taxon>Caulochytrium</taxon>
    </lineage>
</organism>
<keyword evidence="4" id="KW-0732">Signal</keyword>
<feature type="transmembrane region" description="Helical" evidence="3">
    <location>
        <begin position="367"/>
        <end position="395"/>
    </location>
</feature>